<dbReference type="Gene3D" id="1.10.287.2170">
    <property type="match status" value="1"/>
</dbReference>
<accession>C2JZ59</accession>
<comment type="caution">
    <text evidence="1">The sequence shown here is derived from an EMBL/GenBank/DDBJ whole genome shotgun (WGS) entry which is preliminary data.</text>
</comment>
<name>C2JZ59_LACRM</name>
<evidence type="ECO:0000313" key="2">
    <source>
        <dbReference type="Proteomes" id="UP000004525"/>
    </source>
</evidence>
<dbReference type="AlphaFoldDB" id="C2JZ59"/>
<evidence type="ECO:0000313" key="1">
    <source>
        <dbReference type="EMBL" id="EEN79654.1"/>
    </source>
</evidence>
<dbReference type="EMBL" id="ACIZ01000095">
    <property type="protein sequence ID" value="EEN79654.1"/>
    <property type="molecule type" value="Genomic_DNA"/>
</dbReference>
<organism evidence="1 2">
    <name type="scientific">Lacticaseibacillus rhamnosus (strain LMS2-1)</name>
    <dbReference type="NCBI Taxonomy" id="525361"/>
    <lineage>
        <taxon>Bacteria</taxon>
        <taxon>Bacillati</taxon>
        <taxon>Bacillota</taxon>
        <taxon>Bacilli</taxon>
        <taxon>Lactobacillales</taxon>
        <taxon>Lactobacillaceae</taxon>
        <taxon>Lacticaseibacillus</taxon>
    </lineage>
</organism>
<proteinExistence type="predicted"/>
<dbReference type="Proteomes" id="UP000004525">
    <property type="component" value="Unassembled WGS sequence"/>
</dbReference>
<keyword evidence="2" id="KW-1185">Reference proteome</keyword>
<protein>
    <submittedName>
        <fullName evidence="1">Uncharacterized protein</fullName>
    </submittedName>
</protein>
<gene>
    <name evidence="1" type="ORF">HMPREF0539_2194</name>
</gene>
<sequence>MGLNHPNLSPQEELTEDLISIIHLFSCRLSGLRKYKKKIEDDPSLK</sequence>
<dbReference type="HOGENOM" id="CLU_217242_0_0_9"/>
<reference evidence="1" key="1">
    <citation type="submission" date="2009-01" db="EMBL/GenBank/DDBJ databases">
        <authorList>
            <person name="Qin X."/>
            <person name="Bachman B."/>
            <person name="Battles P."/>
            <person name="Bell A."/>
            <person name="Bess C."/>
            <person name="Bickham C."/>
            <person name="Chaboub L."/>
            <person name="Chen D."/>
            <person name="Coyle M."/>
            <person name="Deiros D.R."/>
            <person name="Dinh H."/>
            <person name="Forbes L."/>
            <person name="Fowler G."/>
            <person name="Francisco L."/>
            <person name="Fu Q."/>
            <person name="Gubbala S."/>
            <person name="Hale W."/>
            <person name="Han Y."/>
            <person name="Hemphill L."/>
            <person name="Highlander S.K."/>
            <person name="Hirani K."/>
            <person name="Hogues M."/>
            <person name="Jackson L."/>
            <person name="Jakkamsetti A."/>
            <person name="Javaid M."/>
            <person name="Jiang H."/>
            <person name="Korchina V."/>
            <person name="Kovar C."/>
            <person name="Lara F."/>
            <person name="Lee S."/>
            <person name="Mata R."/>
            <person name="Mathew T."/>
            <person name="Moen C."/>
            <person name="Morales K."/>
            <person name="Munidasa M."/>
            <person name="Nazareth L."/>
            <person name="Ngo R."/>
            <person name="Nguyen L."/>
            <person name="Okwuonu G."/>
            <person name="Ongeri F."/>
            <person name="Patil S."/>
            <person name="Petrosino J."/>
            <person name="Pham C."/>
            <person name="Pham P."/>
            <person name="Pu L.-L."/>
            <person name="Puazo M."/>
            <person name="Raj R."/>
            <person name="Reid J."/>
            <person name="Rouhana J."/>
            <person name="Saada N."/>
            <person name="Shang Y."/>
            <person name="Simmons D."/>
            <person name="Thornton R."/>
            <person name="Warren J."/>
            <person name="Weissenberger G."/>
            <person name="Zhang J."/>
            <person name="Zhang L."/>
            <person name="Zhou C."/>
            <person name="Zhu D."/>
            <person name="Muzny D."/>
            <person name="Worley K."/>
            <person name="Gibbs R."/>
        </authorList>
    </citation>
    <scope>NUCLEOTIDE SEQUENCE [LARGE SCALE GENOMIC DNA]</scope>
    <source>
        <strain evidence="1">LMS2-1</strain>
    </source>
</reference>